<dbReference type="GO" id="GO:0051604">
    <property type="term" value="P:protein maturation"/>
    <property type="evidence" value="ECO:0000318"/>
    <property type="project" value="GO_Central"/>
</dbReference>
<organism evidence="8 9">
    <name type="scientific">Helobdella robusta</name>
    <name type="common">Californian leech</name>
    <dbReference type="NCBI Taxonomy" id="6412"/>
    <lineage>
        <taxon>Eukaryota</taxon>
        <taxon>Metazoa</taxon>
        <taxon>Spiralia</taxon>
        <taxon>Lophotrochozoa</taxon>
        <taxon>Annelida</taxon>
        <taxon>Clitellata</taxon>
        <taxon>Hirudinea</taxon>
        <taxon>Rhynchobdellida</taxon>
        <taxon>Glossiphoniidae</taxon>
        <taxon>Helobdella</taxon>
    </lineage>
</organism>
<dbReference type="EMBL" id="KB097143">
    <property type="protein sequence ID" value="ESN98836.1"/>
    <property type="molecule type" value="Genomic_DNA"/>
</dbReference>
<dbReference type="EnsemblMetazoa" id="HelroT188924">
    <property type="protein sequence ID" value="HelroP188924"/>
    <property type="gene ID" value="HelroG188924"/>
</dbReference>
<comment type="cofactor">
    <cofactor evidence="5">
        <name>[2Fe-2S] cluster</name>
        <dbReference type="ChEBI" id="CHEBI:190135"/>
    </cofactor>
</comment>
<dbReference type="CTD" id="20211071"/>
<dbReference type="eggNOG" id="KOG4605">
    <property type="taxonomic scope" value="Eukaryota"/>
</dbReference>
<evidence type="ECO:0000256" key="2">
    <source>
        <dbReference type="ARBA" id="ARBA00022723"/>
    </source>
</evidence>
<dbReference type="PANTHER" id="PTHR46491:SF3">
    <property type="entry name" value="CDGSH IRON-SULFUR DOMAIN-CONTAINING PROTEIN 3, MITOCHONDRIAL"/>
    <property type="match status" value="1"/>
</dbReference>
<dbReference type="InterPro" id="IPR052950">
    <property type="entry name" value="CISD"/>
</dbReference>
<keyword evidence="4" id="KW-0411">Iron-sulfur</keyword>
<reference evidence="9" key="1">
    <citation type="submission" date="2012-12" db="EMBL/GenBank/DDBJ databases">
        <authorList>
            <person name="Hellsten U."/>
            <person name="Grimwood J."/>
            <person name="Chapman J.A."/>
            <person name="Shapiro H."/>
            <person name="Aerts A."/>
            <person name="Otillar R.P."/>
            <person name="Terry A.Y."/>
            <person name="Boore J.L."/>
            <person name="Simakov O."/>
            <person name="Marletaz F."/>
            <person name="Cho S.-J."/>
            <person name="Edsinger-Gonzales E."/>
            <person name="Havlak P."/>
            <person name="Kuo D.-H."/>
            <person name="Larsson T."/>
            <person name="Lv J."/>
            <person name="Arendt D."/>
            <person name="Savage R."/>
            <person name="Osoegawa K."/>
            <person name="de Jong P."/>
            <person name="Lindberg D.R."/>
            <person name="Seaver E.C."/>
            <person name="Weisblat D.A."/>
            <person name="Putnam N.H."/>
            <person name="Grigoriev I.V."/>
            <person name="Rokhsar D.S."/>
        </authorList>
    </citation>
    <scope>NUCLEOTIDE SEQUENCE</scope>
</reference>
<gene>
    <name evidence="8" type="primary">20211071</name>
    <name evidence="7" type="ORF">HELRODRAFT_188924</name>
</gene>
<evidence type="ECO:0000259" key="6">
    <source>
        <dbReference type="SMART" id="SM00704"/>
    </source>
</evidence>
<evidence type="ECO:0000256" key="4">
    <source>
        <dbReference type="ARBA" id="ARBA00023014"/>
    </source>
</evidence>
<dbReference type="OrthoDB" id="15717at2759"/>
<evidence type="ECO:0000313" key="9">
    <source>
        <dbReference type="Proteomes" id="UP000015101"/>
    </source>
</evidence>
<dbReference type="Gene3D" id="3.40.5.90">
    <property type="entry name" value="CDGSH iron-sulfur domain, mitoNEET-type"/>
    <property type="match status" value="2"/>
</dbReference>
<dbReference type="PANTHER" id="PTHR46491">
    <property type="entry name" value="CDGSH IRON SULFUR DOMAIN PROTEIN HOMOLOG"/>
    <property type="match status" value="1"/>
</dbReference>
<name>T1FQH4_HELRO</name>
<keyword evidence="9" id="KW-1185">Reference proteome</keyword>
<dbReference type="InterPro" id="IPR018967">
    <property type="entry name" value="FeS-contain_CDGSH-typ"/>
</dbReference>
<dbReference type="InterPro" id="IPR042216">
    <property type="entry name" value="MitoNEET_CISD"/>
</dbReference>
<dbReference type="KEGG" id="hro:HELRODRAFT_188924"/>
<evidence type="ECO:0000256" key="1">
    <source>
        <dbReference type="ARBA" id="ARBA00022714"/>
    </source>
</evidence>
<protein>
    <recommendedName>
        <fullName evidence="6">Iron-binding zinc finger CDGSH type domain-containing protein</fullName>
    </recommendedName>
</protein>
<dbReference type="RefSeq" id="XP_009022788.1">
    <property type="nucleotide sequence ID" value="XM_009024540.1"/>
</dbReference>
<accession>T1FQH4</accession>
<dbReference type="EMBL" id="AMQM01001067">
    <property type="status" value="NOT_ANNOTATED_CDS"/>
    <property type="molecule type" value="Genomic_DNA"/>
</dbReference>
<dbReference type="STRING" id="6412.T1FQH4"/>
<sequence length="123" mass="13692">MASAEKPSGLVPAVAMYAPATVTDLKKGEVKRWCVCGLSKKQPWCDGSHKGTGFSSMPWTVPEDQKEYYICQCKHTKTPPYCDGTHTNLPEGVKERQKNCPNKGTDHKPECKLCTKCGWLPEF</sequence>
<dbReference type="GO" id="GO:0046872">
    <property type="term" value="F:metal ion binding"/>
    <property type="evidence" value="ECO:0007669"/>
    <property type="project" value="UniProtKB-KW"/>
</dbReference>
<dbReference type="OMA" id="YALCACK"/>
<evidence type="ECO:0000256" key="3">
    <source>
        <dbReference type="ARBA" id="ARBA00023004"/>
    </source>
</evidence>
<dbReference type="GeneID" id="20211071"/>
<feature type="domain" description="Iron-binding zinc finger CDGSH type" evidence="6">
    <location>
        <begin position="18"/>
        <end position="55"/>
    </location>
</feature>
<evidence type="ECO:0000313" key="8">
    <source>
        <dbReference type="EnsemblMetazoa" id="HelroP188924"/>
    </source>
</evidence>
<keyword evidence="2" id="KW-0479">Metal-binding</keyword>
<dbReference type="SMART" id="SM00704">
    <property type="entry name" value="ZnF_CDGSH"/>
    <property type="match status" value="2"/>
</dbReference>
<reference evidence="8" key="3">
    <citation type="submission" date="2015-06" db="UniProtKB">
        <authorList>
            <consortium name="EnsemblMetazoa"/>
        </authorList>
    </citation>
    <scope>IDENTIFICATION</scope>
</reference>
<keyword evidence="1" id="KW-0001">2Fe-2S</keyword>
<proteinExistence type="predicted"/>
<evidence type="ECO:0000313" key="7">
    <source>
        <dbReference type="EMBL" id="ESN98836.1"/>
    </source>
</evidence>
<keyword evidence="3" id="KW-0408">Iron</keyword>
<feature type="domain" description="Iron-binding zinc finger CDGSH type" evidence="6">
    <location>
        <begin position="56"/>
        <end position="92"/>
    </location>
</feature>
<reference evidence="7 9" key="2">
    <citation type="journal article" date="2013" name="Nature">
        <title>Insights into bilaterian evolution from three spiralian genomes.</title>
        <authorList>
            <person name="Simakov O."/>
            <person name="Marletaz F."/>
            <person name="Cho S.J."/>
            <person name="Edsinger-Gonzales E."/>
            <person name="Havlak P."/>
            <person name="Hellsten U."/>
            <person name="Kuo D.H."/>
            <person name="Larsson T."/>
            <person name="Lv J."/>
            <person name="Arendt D."/>
            <person name="Savage R."/>
            <person name="Osoegawa K."/>
            <person name="de Jong P."/>
            <person name="Grimwood J."/>
            <person name="Chapman J.A."/>
            <person name="Shapiro H."/>
            <person name="Aerts A."/>
            <person name="Otillar R.P."/>
            <person name="Terry A.Y."/>
            <person name="Boore J.L."/>
            <person name="Grigoriev I.V."/>
            <person name="Lindberg D.R."/>
            <person name="Seaver E.C."/>
            <person name="Weisblat D.A."/>
            <person name="Putnam N.H."/>
            <person name="Rokhsar D.S."/>
        </authorList>
    </citation>
    <scope>NUCLEOTIDE SEQUENCE</scope>
</reference>
<dbReference type="HOGENOM" id="CLU_145019_2_0_1"/>
<dbReference type="Proteomes" id="UP000015101">
    <property type="component" value="Unassembled WGS sequence"/>
</dbReference>
<dbReference type="Pfam" id="PF09360">
    <property type="entry name" value="zf-CDGSH"/>
    <property type="match status" value="2"/>
</dbReference>
<dbReference type="GO" id="GO:0005739">
    <property type="term" value="C:mitochondrion"/>
    <property type="evidence" value="ECO:0000318"/>
    <property type="project" value="GO_Central"/>
</dbReference>
<dbReference type="GO" id="GO:0051537">
    <property type="term" value="F:2 iron, 2 sulfur cluster binding"/>
    <property type="evidence" value="ECO:0000318"/>
    <property type="project" value="GO_Central"/>
</dbReference>
<dbReference type="AlphaFoldDB" id="T1FQH4"/>
<dbReference type="InParanoid" id="T1FQH4"/>
<evidence type="ECO:0000256" key="5">
    <source>
        <dbReference type="ARBA" id="ARBA00034078"/>
    </source>
</evidence>